<dbReference type="EMBL" id="JBHUJB010000051">
    <property type="protein sequence ID" value="MFD2159742.1"/>
    <property type="molecule type" value="Genomic_DNA"/>
</dbReference>
<feature type="transmembrane region" description="Helical" evidence="5">
    <location>
        <begin position="7"/>
        <end position="30"/>
    </location>
</feature>
<keyword evidence="8" id="KW-1185">Reference proteome</keyword>
<accession>A0ABW4ZDT2</accession>
<evidence type="ECO:0000313" key="7">
    <source>
        <dbReference type="EMBL" id="MFD2159742.1"/>
    </source>
</evidence>
<proteinExistence type="predicted"/>
<keyword evidence="2 5" id="KW-0812">Transmembrane</keyword>
<dbReference type="Pfam" id="PF07291">
    <property type="entry name" value="MauE"/>
    <property type="match status" value="1"/>
</dbReference>
<gene>
    <name evidence="7" type="ORF">ACFSW8_12605</name>
</gene>
<organism evidence="7 8">
    <name type="scientific">Rubritalea tangerina</name>
    <dbReference type="NCBI Taxonomy" id="430798"/>
    <lineage>
        <taxon>Bacteria</taxon>
        <taxon>Pseudomonadati</taxon>
        <taxon>Verrucomicrobiota</taxon>
        <taxon>Verrucomicrobiia</taxon>
        <taxon>Verrucomicrobiales</taxon>
        <taxon>Rubritaleaceae</taxon>
        <taxon>Rubritalea</taxon>
    </lineage>
</organism>
<evidence type="ECO:0000256" key="4">
    <source>
        <dbReference type="ARBA" id="ARBA00023136"/>
    </source>
</evidence>
<reference evidence="8" key="1">
    <citation type="journal article" date="2019" name="Int. J. Syst. Evol. Microbiol.">
        <title>The Global Catalogue of Microorganisms (GCM) 10K type strain sequencing project: providing services to taxonomists for standard genome sequencing and annotation.</title>
        <authorList>
            <consortium name="The Broad Institute Genomics Platform"/>
            <consortium name="The Broad Institute Genome Sequencing Center for Infectious Disease"/>
            <person name="Wu L."/>
            <person name="Ma J."/>
        </authorList>
    </citation>
    <scope>NUCLEOTIDE SEQUENCE [LARGE SCALE GENOMIC DNA]</scope>
    <source>
        <strain evidence="8">CCUG 57942</strain>
    </source>
</reference>
<keyword evidence="3 5" id="KW-1133">Transmembrane helix</keyword>
<dbReference type="InterPro" id="IPR009908">
    <property type="entry name" value="Methylamine_util_MauE"/>
</dbReference>
<dbReference type="Proteomes" id="UP001597389">
    <property type="component" value="Unassembled WGS sequence"/>
</dbReference>
<feature type="domain" description="Methylamine utilisation protein MauE" evidence="6">
    <location>
        <begin position="1"/>
        <end position="125"/>
    </location>
</feature>
<dbReference type="RefSeq" id="WP_377178403.1">
    <property type="nucleotide sequence ID" value="NZ_JBHUJB010000051.1"/>
</dbReference>
<comment type="subcellular location">
    <subcellularLocation>
        <location evidence="1">Membrane</location>
        <topology evidence="1">Multi-pass membrane protein</topology>
    </subcellularLocation>
</comment>
<feature type="transmembrane region" description="Helical" evidence="5">
    <location>
        <begin position="50"/>
        <end position="68"/>
    </location>
</feature>
<feature type="transmembrane region" description="Helical" evidence="5">
    <location>
        <begin position="75"/>
        <end position="94"/>
    </location>
</feature>
<evidence type="ECO:0000256" key="5">
    <source>
        <dbReference type="SAM" id="Phobius"/>
    </source>
</evidence>
<evidence type="ECO:0000256" key="2">
    <source>
        <dbReference type="ARBA" id="ARBA00022692"/>
    </source>
</evidence>
<sequence>MRVVLAVLRVALGGIFLVFGLMKILDAHAFVENVANFQIPPFNEPPYDMWLAYFLPPLEVLVGLGLILKRWMEGALLLTAGMLLSFMGAIGSVWARGLDVDCGCSGGTVDLGGYASHMVILFVMLSATVYLMIEQMSGEKAELA</sequence>
<protein>
    <submittedName>
        <fullName evidence="7">DoxX family protein</fullName>
    </submittedName>
</protein>
<comment type="caution">
    <text evidence="7">The sequence shown here is derived from an EMBL/GenBank/DDBJ whole genome shotgun (WGS) entry which is preliminary data.</text>
</comment>
<evidence type="ECO:0000259" key="6">
    <source>
        <dbReference type="Pfam" id="PF07291"/>
    </source>
</evidence>
<evidence type="ECO:0000313" key="8">
    <source>
        <dbReference type="Proteomes" id="UP001597389"/>
    </source>
</evidence>
<keyword evidence="4 5" id="KW-0472">Membrane</keyword>
<evidence type="ECO:0000256" key="1">
    <source>
        <dbReference type="ARBA" id="ARBA00004141"/>
    </source>
</evidence>
<evidence type="ECO:0000256" key="3">
    <source>
        <dbReference type="ARBA" id="ARBA00022989"/>
    </source>
</evidence>
<name>A0ABW4ZDT2_9BACT</name>
<feature type="transmembrane region" description="Helical" evidence="5">
    <location>
        <begin position="114"/>
        <end position="133"/>
    </location>
</feature>